<dbReference type="EMBL" id="KE652180">
    <property type="protein sequence ID" value="EQL04079.1"/>
    <property type="molecule type" value="Genomic_DNA"/>
</dbReference>
<proteinExistence type="predicted"/>
<dbReference type="eggNOG" id="ENOG502SWUH">
    <property type="taxonomic scope" value="Eukaryota"/>
</dbReference>
<evidence type="ECO:0000256" key="2">
    <source>
        <dbReference type="SAM" id="MobiDB-lite"/>
    </source>
</evidence>
<dbReference type="OrthoDB" id="5427699at2759"/>
<dbReference type="HOGENOM" id="CLU_023048_1_0_1"/>
<keyword evidence="1" id="KW-0175">Coiled coil</keyword>
<feature type="region of interest" description="Disordered" evidence="2">
    <location>
        <begin position="281"/>
        <end position="342"/>
    </location>
</feature>
<feature type="region of interest" description="Disordered" evidence="2">
    <location>
        <begin position="131"/>
        <end position="167"/>
    </location>
</feature>
<evidence type="ECO:0000313" key="3">
    <source>
        <dbReference type="EMBL" id="EQL04079.1"/>
    </source>
</evidence>
<feature type="region of interest" description="Disordered" evidence="2">
    <location>
        <begin position="72"/>
        <end position="119"/>
    </location>
</feature>
<feature type="compositionally biased region" description="Low complexity" evidence="2">
    <location>
        <begin position="424"/>
        <end position="439"/>
    </location>
</feature>
<feature type="region of interest" description="Disordered" evidence="2">
    <location>
        <begin position="211"/>
        <end position="239"/>
    </location>
</feature>
<accession>T5ANB5</accession>
<feature type="compositionally biased region" description="Low complexity" evidence="2">
    <location>
        <begin position="105"/>
        <end position="117"/>
    </location>
</feature>
<feature type="region of interest" description="Disordered" evidence="2">
    <location>
        <begin position="412"/>
        <end position="482"/>
    </location>
</feature>
<dbReference type="AlphaFoldDB" id="T5ANB5"/>
<reference evidence="3 4" key="1">
    <citation type="journal article" date="2013" name="Chin. Sci. Bull.">
        <title>Genome survey uncovers the secrets of sex and lifestyle in caterpillar fungus.</title>
        <authorList>
            <person name="Hu X."/>
            <person name="Zhang Y."/>
            <person name="Xiao G."/>
            <person name="Zheng P."/>
            <person name="Xia Y."/>
            <person name="Zhang X."/>
            <person name="St Leger R.J."/>
            <person name="Liu X."/>
            <person name="Wang C."/>
        </authorList>
    </citation>
    <scope>NUCLEOTIDE SEQUENCE [LARGE SCALE GENOMIC DNA]</scope>
    <source>
        <strain evidence="4">Co18 / CGMCC 3.14243</strain>
        <tissue evidence="3">Fruit-body</tissue>
    </source>
</reference>
<dbReference type="Proteomes" id="UP000019374">
    <property type="component" value="Unassembled WGS sequence"/>
</dbReference>
<evidence type="ECO:0000256" key="1">
    <source>
        <dbReference type="SAM" id="Coils"/>
    </source>
</evidence>
<organism evidence="3 4">
    <name type="scientific">Ophiocordyceps sinensis (strain Co18 / CGMCC 3.14243)</name>
    <name type="common">Yarsagumba caterpillar fungus</name>
    <name type="synonym">Hirsutella sinensis</name>
    <dbReference type="NCBI Taxonomy" id="911162"/>
    <lineage>
        <taxon>Eukaryota</taxon>
        <taxon>Fungi</taxon>
        <taxon>Dikarya</taxon>
        <taxon>Ascomycota</taxon>
        <taxon>Pezizomycotina</taxon>
        <taxon>Sordariomycetes</taxon>
        <taxon>Hypocreomycetidae</taxon>
        <taxon>Hypocreales</taxon>
        <taxon>Ophiocordycipitaceae</taxon>
        <taxon>Ophiocordyceps</taxon>
    </lineage>
</organism>
<feature type="coiled-coil region" evidence="1">
    <location>
        <begin position="29"/>
        <end position="63"/>
    </location>
</feature>
<protein>
    <submittedName>
        <fullName evidence="3">Uncharacterized protein</fullName>
    </submittedName>
</protein>
<feature type="compositionally biased region" description="Basic and acidic residues" evidence="2">
    <location>
        <begin position="451"/>
        <end position="471"/>
    </location>
</feature>
<sequence>MADRESSRLARQQTEEVLRRMHVAMENGREQWTSDRTAMERELESLSAQVHRLRQENATLKAAAVQFNHGHGLVSPQAGRRHEGSTCAPTGNLSPSDLDDRTAASLSSNQSLQSGSSRAYIFSPPLGFDGAARRTHFATPGSSRTSPAGPPAPSHVTPLDPRSQPRHSVTVDFMDPLAQNGKVPAPIIDVREIDPRLEGIPIRANAVQRSTFTASAPHLPPATLARKTGQGRDSTATRRARRLTPTRNLSMDRSKFWRLRRASSKDQTLQVLAAEESRRLTMHAGHTPNHSLSLLPAMTATGGGSTGWQSQSTRATPSAGTRSVRVDRDGLPESGGLDNDETLEYDVELGQDTSGDTDDCRKGHGLHLVEDKSLKGPLMVRNIPAQDDIFFAKLDRKLECVRSGLDALPSVLREPSPVREPDCGSPGSPGSPGVAAQPRQPVPPPPVGGDASHDTGSARESVDEAESRENDIEPDVPLRMRNTSNFGAPFGSAWGGAHMDRTY</sequence>
<evidence type="ECO:0000313" key="4">
    <source>
        <dbReference type="Proteomes" id="UP000019374"/>
    </source>
</evidence>
<gene>
    <name evidence="3" type="ORF">OCS_00190</name>
</gene>
<name>T5ANB5_OPHSC</name>